<evidence type="ECO:0000256" key="3">
    <source>
        <dbReference type="ARBA" id="ARBA00022527"/>
    </source>
</evidence>
<keyword evidence="7" id="KW-0067">ATP-binding</keyword>
<dbReference type="Gene3D" id="1.10.510.10">
    <property type="entry name" value="Transferase(Phosphotransferase) domain 1"/>
    <property type="match status" value="1"/>
</dbReference>
<evidence type="ECO:0000256" key="5">
    <source>
        <dbReference type="ARBA" id="ARBA00022741"/>
    </source>
</evidence>
<dbReference type="PROSITE" id="PS50011">
    <property type="entry name" value="PROTEIN_KINASE_DOM"/>
    <property type="match status" value="1"/>
</dbReference>
<evidence type="ECO:0000313" key="12">
    <source>
        <dbReference type="EMBL" id="KAH6589342.1"/>
    </source>
</evidence>
<dbReference type="Proteomes" id="UP001648503">
    <property type="component" value="Unassembled WGS sequence"/>
</dbReference>
<proteinExistence type="predicted"/>
<dbReference type="InterPro" id="IPR000719">
    <property type="entry name" value="Prot_kinase_dom"/>
</dbReference>
<dbReference type="EMBL" id="JAFCIX010000466">
    <property type="protein sequence ID" value="KAH6589342.1"/>
    <property type="molecule type" value="Genomic_DNA"/>
</dbReference>
<accession>A0ABQ8EZE9</accession>
<comment type="catalytic activity">
    <reaction evidence="8">
        <text>L-threonyl-[protein] + ATP = O-phospho-L-threonyl-[protein] + ADP + H(+)</text>
        <dbReference type="Rhea" id="RHEA:46608"/>
        <dbReference type="Rhea" id="RHEA-COMP:11060"/>
        <dbReference type="Rhea" id="RHEA-COMP:11605"/>
        <dbReference type="ChEBI" id="CHEBI:15378"/>
        <dbReference type="ChEBI" id="CHEBI:30013"/>
        <dbReference type="ChEBI" id="CHEBI:30616"/>
        <dbReference type="ChEBI" id="CHEBI:61977"/>
        <dbReference type="ChEBI" id="CHEBI:456216"/>
        <dbReference type="EC" id="2.7.11.1"/>
    </reaction>
</comment>
<comment type="subcellular location">
    <subcellularLocation>
        <location evidence="1">Host cell</location>
    </subcellularLocation>
</comment>
<evidence type="ECO:0000256" key="1">
    <source>
        <dbReference type="ARBA" id="ARBA00004340"/>
    </source>
</evidence>
<dbReference type="InterPro" id="IPR011009">
    <property type="entry name" value="Kinase-like_dom_sf"/>
</dbReference>
<evidence type="ECO:0000256" key="4">
    <source>
        <dbReference type="ARBA" id="ARBA00022679"/>
    </source>
</evidence>
<evidence type="ECO:0000313" key="13">
    <source>
        <dbReference type="Proteomes" id="UP001648503"/>
    </source>
</evidence>
<evidence type="ECO:0000256" key="2">
    <source>
        <dbReference type="ARBA" id="ARBA00012513"/>
    </source>
</evidence>
<dbReference type="Pfam" id="PF00069">
    <property type="entry name" value="Pkinase"/>
    <property type="match status" value="1"/>
</dbReference>
<dbReference type="PANTHER" id="PTHR22984">
    <property type="entry name" value="SERINE/THREONINE-PROTEIN KINASE PIM"/>
    <property type="match status" value="1"/>
</dbReference>
<dbReference type="SUPFAM" id="SSF56112">
    <property type="entry name" value="Protein kinase-like (PK-like)"/>
    <property type="match status" value="1"/>
</dbReference>
<dbReference type="Gene3D" id="3.30.200.20">
    <property type="entry name" value="Phosphorylase Kinase, domain 1"/>
    <property type="match status" value="1"/>
</dbReference>
<feature type="domain" description="Protein kinase" evidence="11">
    <location>
        <begin position="147"/>
        <end position="439"/>
    </location>
</feature>
<evidence type="ECO:0000256" key="8">
    <source>
        <dbReference type="ARBA" id="ARBA00047899"/>
    </source>
</evidence>
<dbReference type="EC" id="2.7.11.1" evidence="2"/>
<name>A0ABQ8EZE9_9FUNG</name>
<evidence type="ECO:0000259" key="11">
    <source>
        <dbReference type="PROSITE" id="PS50011"/>
    </source>
</evidence>
<evidence type="ECO:0000256" key="7">
    <source>
        <dbReference type="ARBA" id="ARBA00022840"/>
    </source>
</evidence>
<keyword evidence="6" id="KW-0418">Kinase</keyword>
<evidence type="ECO:0000256" key="9">
    <source>
        <dbReference type="ARBA" id="ARBA00048679"/>
    </source>
</evidence>
<keyword evidence="5" id="KW-0547">Nucleotide-binding</keyword>
<gene>
    <name evidence="12" type="ORF">BASA50_010088</name>
</gene>
<feature type="region of interest" description="Disordered" evidence="10">
    <location>
        <begin position="19"/>
        <end position="43"/>
    </location>
</feature>
<evidence type="ECO:0000256" key="10">
    <source>
        <dbReference type="SAM" id="MobiDB-lite"/>
    </source>
</evidence>
<evidence type="ECO:0000256" key="6">
    <source>
        <dbReference type="ARBA" id="ARBA00022777"/>
    </source>
</evidence>
<feature type="compositionally biased region" description="Polar residues" evidence="10">
    <location>
        <begin position="58"/>
        <end position="68"/>
    </location>
</feature>
<comment type="caution">
    <text evidence="12">The sequence shown here is derived from an EMBL/GenBank/DDBJ whole genome shotgun (WGS) entry which is preliminary data.</text>
</comment>
<organism evidence="12 13">
    <name type="scientific">Batrachochytrium salamandrivorans</name>
    <dbReference type="NCBI Taxonomy" id="1357716"/>
    <lineage>
        <taxon>Eukaryota</taxon>
        <taxon>Fungi</taxon>
        <taxon>Fungi incertae sedis</taxon>
        <taxon>Chytridiomycota</taxon>
        <taxon>Chytridiomycota incertae sedis</taxon>
        <taxon>Chytridiomycetes</taxon>
        <taxon>Rhizophydiales</taxon>
        <taxon>Rhizophydiales incertae sedis</taxon>
        <taxon>Batrachochytrium</taxon>
    </lineage>
</organism>
<reference evidence="12 13" key="1">
    <citation type="submission" date="2021-02" db="EMBL/GenBank/DDBJ databases">
        <title>Variation within the Batrachochytrium salamandrivorans European outbreak.</title>
        <authorList>
            <person name="Kelly M."/>
            <person name="Pasmans F."/>
            <person name="Shea T.P."/>
            <person name="Munoz J.F."/>
            <person name="Carranza S."/>
            <person name="Cuomo C.A."/>
            <person name="Martel A."/>
        </authorList>
    </citation>
    <scope>NUCLEOTIDE SEQUENCE [LARGE SCALE GENOMIC DNA]</scope>
    <source>
        <strain evidence="12 13">AMFP18/2</strain>
    </source>
</reference>
<dbReference type="SMART" id="SM00220">
    <property type="entry name" value="S_TKc"/>
    <property type="match status" value="1"/>
</dbReference>
<dbReference type="PANTHER" id="PTHR22984:SF25">
    <property type="entry name" value="PROTEIN KINASE DOMAIN-CONTAINING PROTEIN"/>
    <property type="match status" value="1"/>
</dbReference>
<dbReference type="InterPro" id="IPR051138">
    <property type="entry name" value="PIM_Ser/Thr_kinase"/>
</dbReference>
<keyword evidence="4" id="KW-0808">Transferase</keyword>
<comment type="catalytic activity">
    <reaction evidence="9">
        <text>L-seryl-[protein] + ATP = O-phospho-L-seryl-[protein] + ADP + H(+)</text>
        <dbReference type="Rhea" id="RHEA:17989"/>
        <dbReference type="Rhea" id="RHEA-COMP:9863"/>
        <dbReference type="Rhea" id="RHEA-COMP:11604"/>
        <dbReference type="ChEBI" id="CHEBI:15378"/>
        <dbReference type="ChEBI" id="CHEBI:29999"/>
        <dbReference type="ChEBI" id="CHEBI:30616"/>
        <dbReference type="ChEBI" id="CHEBI:83421"/>
        <dbReference type="ChEBI" id="CHEBI:456216"/>
        <dbReference type="EC" id="2.7.11.1"/>
    </reaction>
</comment>
<keyword evidence="3" id="KW-0723">Serine/threonine-protein kinase</keyword>
<protein>
    <recommendedName>
        <fullName evidence="2">non-specific serine/threonine protein kinase</fullName>
        <ecNumber evidence="2">2.7.11.1</ecNumber>
    </recommendedName>
</protein>
<feature type="region of interest" description="Disordered" evidence="10">
    <location>
        <begin position="57"/>
        <end position="78"/>
    </location>
</feature>
<keyword evidence="13" id="KW-1185">Reference proteome</keyword>
<sequence length="440" mass="50149">MLDSLLWVLPHFITHYAGKTTQGNTNDDVDANQDSGSKKDTSPLLRVHPINLSKALWKSNTPDQSGVSLSADPQPDKGCTGPRWIRKIFKPCPQQQSSTSYDSVQSDEMTIPTYVKWINVKSYTRFWETDQYLGFITKETQRFESEYLEKKELGKGGSGAVYIATRKLDGMKVVYKPILNTNIPDYTLEPTPPPVCYIRNHLSRSKKSLVKQCISSRPPNILLPHELGFQLYLSRPGHKNPYVAEISDYIILKDKVILVMEYVDNRWMSIINYVKEKGPSDIEKARKIIREVVNGMMFLKRHGVLHMDLHGENVMYNSKTGKVKFIDLGKVEIFPGWEKGKSVPLKSSDPLPTGPEYKIGYNEVNAIKKLAVMLYTLLTGRQLSDDEDDYQEKIRTIVRSSNSSKSKLKEKAINFIVDMLKLGAKNLLSIEKVLKHPFFN</sequence>